<dbReference type="EnsemblMetazoa" id="XM_024229590.1">
    <property type="protein sequence ID" value="XP_024085358.1"/>
    <property type="gene ID" value="LOC106671010"/>
</dbReference>
<name>A0A8I6SR45_CIMLE</name>
<dbReference type="EnsemblMetazoa" id="XM_024229591.1">
    <property type="protein sequence ID" value="XP_024085359.1"/>
    <property type="gene ID" value="LOC106671010"/>
</dbReference>
<dbReference type="SUPFAM" id="SSF56112">
    <property type="entry name" value="Protein kinase-like (PK-like)"/>
    <property type="match status" value="1"/>
</dbReference>
<keyword evidence="4" id="KW-1185">Reference proteome</keyword>
<dbReference type="PANTHER" id="PTHR11012">
    <property type="entry name" value="PROTEIN KINASE-LIKE DOMAIN-CONTAINING"/>
    <property type="match status" value="1"/>
</dbReference>
<dbReference type="AlphaFoldDB" id="A0A8I6SR45"/>
<dbReference type="Gene3D" id="3.90.1200.10">
    <property type="match status" value="1"/>
</dbReference>
<keyword evidence="1" id="KW-0175">Coiled coil</keyword>
<dbReference type="InterPro" id="IPR015897">
    <property type="entry name" value="CHK_kinase-like"/>
</dbReference>
<reference evidence="3" key="1">
    <citation type="submission" date="2022-01" db="UniProtKB">
        <authorList>
            <consortium name="EnsemblMetazoa"/>
        </authorList>
    </citation>
    <scope>IDENTIFICATION</scope>
</reference>
<evidence type="ECO:0000259" key="2">
    <source>
        <dbReference type="SMART" id="SM00587"/>
    </source>
</evidence>
<dbReference type="PANTHER" id="PTHR11012:SF56">
    <property type="entry name" value="CHK KINASE-LIKE DOMAIN-CONTAINING PROTEIN-RELATED"/>
    <property type="match status" value="1"/>
</dbReference>
<dbReference type="GeneID" id="106671010"/>
<dbReference type="RefSeq" id="XP_024085358.1">
    <property type="nucleotide sequence ID" value="XM_024229590.1"/>
</dbReference>
<sequence length="411" mass="48971">MMGDSFWLEEALQLDWYKTRIKRMLKVETIALSENERGFLSQTTKYKVHVLLQNRRKKLIQVIVKVTSDMENIKTFTQELDAFRQEIKMYTLLLPEMEVLMEEFEDTRERLWTDMITYQPYNLIVFKDLTAERFKVEDRRKCLGLEHSLLVMEGVARFHAMSRILLDRGLFPATDLKKYISLRPRKDLFNYIWANPLKHVAKEIKQWGNEWYTIFFPMVDVGTRLFQYVDGLYEKLNDAYEVDERRFNVINHGDLWTCNLMFKYGSGSNIDRPIAIRFIDFQMSFYNTAAWDLTYFICTSLVPSYRRKYERILLVRYVDCFNYNLDLYKYEGARLKLESLESEMKRLELLRVLLLSLTYPIMTTDLKAFDWNVAFEGGCGINLALYQGERGAQLRKSIGPDLKRYLKSRLG</sequence>
<dbReference type="SMART" id="SM00587">
    <property type="entry name" value="CHK"/>
    <property type="match status" value="1"/>
</dbReference>
<dbReference type="InterPro" id="IPR004119">
    <property type="entry name" value="EcKL"/>
</dbReference>
<dbReference type="Proteomes" id="UP000494040">
    <property type="component" value="Unassembled WGS sequence"/>
</dbReference>
<protein>
    <recommendedName>
        <fullName evidence="2">CHK kinase-like domain-containing protein</fullName>
    </recommendedName>
</protein>
<feature type="coiled-coil region" evidence="1">
    <location>
        <begin position="330"/>
        <end position="357"/>
    </location>
</feature>
<dbReference type="OrthoDB" id="6630696at2759"/>
<organism evidence="3 4">
    <name type="scientific">Cimex lectularius</name>
    <name type="common">Bed bug</name>
    <name type="synonym">Acanthia lectularia</name>
    <dbReference type="NCBI Taxonomy" id="79782"/>
    <lineage>
        <taxon>Eukaryota</taxon>
        <taxon>Metazoa</taxon>
        <taxon>Ecdysozoa</taxon>
        <taxon>Arthropoda</taxon>
        <taxon>Hexapoda</taxon>
        <taxon>Insecta</taxon>
        <taxon>Pterygota</taxon>
        <taxon>Neoptera</taxon>
        <taxon>Paraneoptera</taxon>
        <taxon>Hemiptera</taxon>
        <taxon>Heteroptera</taxon>
        <taxon>Panheteroptera</taxon>
        <taxon>Cimicomorpha</taxon>
        <taxon>Cimicidae</taxon>
        <taxon>Cimex</taxon>
    </lineage>
</organism>
<evidence type="ECO:0000256" key="1">
    <source>
        <dbReference type="SAM" id="Coils"/>
    </source>
</evidence>
<dbReference type="RefSeq" id="XP_024085359.1">
    <property type="nucleotide sequence ID" value="XM_024229591.1"/>
</dbReference>
<dbReference type="InterPro" id="IPR011009">
    <property type="entry name" value="Kinase-like_dom_sf"/>
</dbReference>
<feature type="domain" description="CHK kinase-like" evidence="2">
    <location>
        <begin position="124"/>
        <end position="327"/>
    </location>
</feature>
<dbReference type="Pfam" id="PF02958">
    <property type="entry name" value="EcKL"/>
    <property type="match status" value="1"/>
</dbReference>
<dbReference type="OMA" id="HQELTEN"/>
<evidence type="ECO:0000313" key="4">
    <source>
        <dbReference type="Proteomes" id="UP000494040"/>
    </source>
</evidence>
<proteinExistence type="predicted"/>
<accession>A0A8I6SR45</accession>
<evidence type="ECO:0000313" key="3">
    <source>
        <dbReference type="EnsemblMetazoa" id="XP_024085358.1"/>
    </source>
</evidence>